<accession>A0A1N7FIP3</accession>
<feature type="compositionally biased region" description="Basic residues" evidence="1">
    <location>
        <begin position="14"/>
        <end position="24"/>
    </location>
</feature>
<dbReference type="InterPro" id="IPR036286">
    <property type="entry name" value="LexA/Signal_pep-like_sf"/>
</dbReference>
<dbReference type="PANTHER" id="PTHR33516">
    <property type="entry name" value="LEXA REPRESSOR"/>
    <property type="match status" value="1"/>
</dbReference>
<evidence type="ECO:0000313" key="4">
    <source>
        <dbReference type="Proteomes" id="UP000187495"/>
    </source>
</evidence>
<dbReference type="Proteomes" id="UP000187495">
    <property type="component" value="Unassembled WGS sequence"/>
</dbReference>
<proteinExistence type="predicted"/>
<dbReference type="EMBL" id="FTNU01000013">
    <property type="protein sequence ID" value="SIS00160.1"/>
    <property type="molecule type" value="Genomic_DNA"/>
</dbReference>
<dbReference type="InterPro" id="IPR050077">
    <property type="entry name" value="LexA_repressor"/>
</dbReference>
<organism evidence="3 4">
    <name type="scientific">Moraxella cuniculi DSM 21768</name>
    <dbReference type="NCBI Taxonomy" id="1122245"/>
    <lineage>
        <taxon>Bacteria</taxon>
        <taxon>Pseudomonadati</taxon>
        <taxon>Pseudomonadota</taxon>
        <taxon>Gammaproteobacteria</taxon>
        <taxon>Moraxellales</taxon>
        <taxon>Moraxellaceae</taxon>
        <taxon>Moraxella</taxon>
    </lineage>
</organism>
<dbReference type="Pfam" id="PF00717">
    <property type="entry name" value="Peptidase_S24"/>
    <property type="match status" value="1"/>
</dbReference>
<dbReference type="PANTHER" id="PTHR33516:SF2">
    <property type="entry name" value="LEXA REPRESSOR-RELATED"/>
    <property type="match status" value="1"/>
</dbReference>
<dbReference type="AlphaFoldDB" id="A0A1N7FIP3"/>
<reference evidence="4" key="1">
    <citation type="submission" date="2017-01" db="EMBL/GenBank/DDBJ databases">
        <authorList>
            <person name="Varghese N."/>
            <person name="Submissions S."/>
        </authorList>
    </citation>
    <scope>NUCLEOTIDE SEQUENCE [LARGE SCALE GENOMIC DNA]</scope>
    <source>
        <strain evidence="4">DSM 21768</strain>
    </source>
</reference>
<gene>
    <name evidence="3" type="ORF">SAMN02745664_11336</name>
</gene>
<keyword evidence="4" id="KW-1185">Reference proteome</keyword>
<sequence length="216" mass="23579">MTQSDDTQPESRPKSTHGGRRAGSGRKPSPFGSPVAKKIPRNLLPMVESLIQKNKAGKLGAVLTTGSVPLDALVVHPNPTKLDLPIATEKIPAGFASPAEGYIEDYLDFNEYLVRNPSSTIIARCGGYSMLDAGIDKDDLLVIDRAITPSHRDIVMADLGSQYTIKRLHILDDGCVELHSENSRGDERYPNYTFSDGDELAIVGVVMHVIKDVRKR</sequence>
<feature type="domain" description="Peptidase S24/S26A/S26B/S26C" evidence="2">
    <location>
        <begin position="86"/>
        <end position="207"/>
    </location>
</feature>
<dbReference type="InterPro" id="IPR039418">
    <property type="entry name" value="LexA-like"/>
</dbReference>
<name>A0A1N7FIP3_9GAMM</name>
<protein>
    <submittedName>
        <fullName evidence="3">DNA polymerase V</fullName>
    </submittedName>
</protein>
<dbReference type="STRING" id="34061.B0189_10305"/>
<dbReference type="RefSeq" id="WP_076555730.1">
    <property type="nucleotide sequence ID" value="NZ_FTNU01000013.1"/>
</dbReference>
<dbReference type="CDD" id="cd06529">
    <property type="entry name" value="S24_LexA-like"/>
    <property type="match status" value="1"/>
</dbReference>
<dbReference type="Gene3D" id="2.10.109.10">
    <property type="entry name" value="Umud Fragment, subunit A"/>
    <property type="match status" value="1"/>
</dbReference>
<dbReference type="InterPro" id="IPR015927">
    <property type="entry name" value="Peptidase_S24_S26A/B/C"/>
</dbReference>
<evidence type="ECO:0000313" key="3">
    <source>
        <dbReference type="EMBL" id="SIS00160.1"/>
    </source>
</evidence>
<evidence type="ECO:0000259" key="2">
    <source>
        <dbReference type="Pfam" id="PF00717"/>
    </source>
</evidence>
<dbReference type="SUPFAM" id="SSF51306">
    <property type="entry name" value="LexA/Signal peptidase"/>
    <property type="match status" value="1"/>
</dbReference>
<dbReference type="NCBIfam" id="NF007621">
    <property type="entry name" value="PRK10276.1"/>
    <property type="match status" value="1"/>
</dbReference>
<feature type="region of interest" description="Disordered" evidence="1">
    <location>
        <begin position="1"/>
        <end position="38"/>
    </location>
</feature>
<evidence type="ECO:0000256" key="1">
    <source>
        <dbReference type="SAM" id="MobiDB-lite"/>
    </source>
</evidence>